<dbReference type="Proteomes" id="UP001208570">
    <property type="component" value="Unassembled WGS sequence"/>
</dbReference>
<dbReference type="AlphaFoldDB" id="A0AAD9J4V5"/>
<gene>
    <name evidence="1" type="ORF">LSH36_666g01061</name>
</gene>
<evidence type="ECO:0000313" key="2">
    <source>
        <dbReference type="Proteomes" id="UP001208570"/>
    </source>
</evidence>
<name>A0AAD9J4V5_9ANNE</name>
<comment type="caution">
    <text evidence="1">The sequence shown here is derived from an EMBL/GenBank/DDBJ whole genome shotgun (WGS) entry which is preliminary data.</text>
</comment>
<accession>A0AAD9J4V5</accession>
<organism evidence="1 2">
    <name type="scientific">Paralvinella palmiformis</name>
    <dbReference type="NCBI Taxonomy" id="53620"/>
    <lineage>
        <taxon>Eukaryota</taxon>
        <taxon>Metazoa</taxon>
        <taxon>Spiralia</taxon>
        <taxon>Lophotrochozoa</taxon>
        <taxon>Annelida</taxon>
        <taxon>Polychaeta</taxon>
        <taxon>Sedentaria</taxon>
        <taxon>Canalipalpata</taxon>
        <taxon>Terebellida</taxon>
        <taxon>Terebelliformia</taxon>
        <taxon>Alvinellidae</taxon>
        <taxon>Paralvinella</taxon>
    </lineage>
</organism>
<keyword evidence="2" id="KW-1185">Reference proteome</keyword>
<protein>
    <submittedName>
        <fullName evidence="1">Uncharacterized protein</fullName>
    </submittedName>
</protein>
<proteinExistence type="predicted"/>
<reference evidence="1" key="1">
    <citation type="journal article" date="2023" name="Mol. Biol. Evol.">
        <title>Third-Generation Sequencing Reveals the Adaptive Role of the Epigenome in Three Deep-Sea Polychaetes.</title>
        <authorList>
            <person name="Perez M."/>
            <person name="Aroh O."/>
            <person name="Sun Y."/>
            <person name="Lan Y."/>
            <person name="Juniper S.K."/>
            <person name="Young C.R."/>
            <person name="Angers B."/>
            <person name="Qian P.Y."/>
        </authorList>
    </citation>
    <scope>NUCLEOTIDE SEQUENCE</scope>
    <source>
        <strain evidence="1">P08H-3</strain>
    </source>
</reference>
<evidence type="ECO:0000313" key="1">
    <source>
        <dbReference type="EMBL" id="KAK2145655.1"/>
    </source>
</evidence>
<sequence length="67" mass="7991">MNCCRNQFQISQVTKVADWVESRGKTKSGSILHQQWVFHRSPYILLQMCCRYLPFGRIRMIEIVPDF</sequence>
<dbReference type="EMBL" id="JAODUP010000666">
    <property type="protein sequence ID" value="KAK2145655.1"/>
    <property type="molecule type" value="Genomic_DNA"/>
</dbReference>